<name>A0A3P6SAD3_9BILA</name>
<feature type="region of interest" description="Disordered" evidence="1">
    <location>
        <begin position="1"/>
        <end position="37"/>
    </location>
</feature>
<proteinExistence type="predicted"/>
<dbReference type="Proteomes" id="UP000271098">
    <property type="component" value="Unassembled WGS sequence"/>
</dbReference>
<gene>
    <name evidence="2" type="ORF">GPUH_LOCUS9370</name>
</gene>
<organism evidence="2 3">
    <name type="scientific">Gongylonema pulchrum</name>
    <dbReference type="NCBI Taxonomy" id="637853"/>
    <lineage>
        <taxon>Eukaryota</taxon>
        <taxon>Metazoa</taxon>
        <taxon>Ecdysozoa</taxon>
        <taxon>Nematoda</taxon>
        <taxon>Chromadorea</taxon>
        <taxon>Rhabditida</taxon>
        <taxon>Spirurina</taxon>
        <taxon>Spiruromorpha</taxon>
        <taxon>Spiruroidea</taxon>
        <taxon>Gongylonematidae</taxon>
        <taxon>Gongylonema</taxon>
    </lineage>
</organism>
<dbReference type="EMBL" id="UYRT01030403">
    <property type="protein sequence ID" value="VDK71466.1"/>
    <property type="molecule type" value="Genomic_DNA"/>
</dbReference>
<keyword evidence="3" id="KW-1185">Reference proteome</keyword>
<evidence type="ECO:0000256" key="1">
    <source>
        <dbReference type="SAM" id="MobiDB-lite"/>
    </source>
</evidence>
<protein>
    <submittedName>
        <fullName evidence="2">Uncharacterized protein</fullName>
    </submittedName>
</protein>
<sequence length="79" mass="8143">MNGDGILGVVSSGEMQSGGETATAMSTQSGPQSSGAGRVSVRDLCCLFCCPPLPSSIVSKLAFMPPQPSYRIVKHDAQL</sequence>
<evidence type="ECO:0000313" key="3">
    <source>
        <dbReference type="Proteomes" id="UP000271098"/>
    </source>
</evidence>
<accession>A0A3P6SAD3</accession>
<dbReference type="AlphaFoldDB" id="A0A3P6SAD3"/>
<reference evidence="2 3" key="1">
    <citation type="submission" date="2018-11" db="EMBL/GenBank/DDBJ databases">
        <authorList>
            <consortium name="Pathogen Informatics"/>
        </authorList>
    </citation>
    <scope>NUCLEOTIDE SEQUENCE [LARGE SCALE GENOMIC DNA]</scope>
</reference>
<evidence type="ECO:0000313" key="2">
    <source>
        <dbReference type="EMBL" id="VDK71466.1"/>
    </source>
</evidence>
<feature type="compositionally biased region" description="Polar residues" evidence="1">
    <location>
        <begin position="13"/>
        <end position="35"/>
    </location>
</feature>